<dbReference type="SUPFAM" id="SSF52949">
    <property type="entry name" value="Macro domain-like"/>
    <property type="match status" value="1"/>
</dbReference>
<dbReference type="EMBL" id="CP133218">
    <property type="protein sequence ID" value="WML90678.1"/>
    <property type="molecule type" value="Genomic_DNA"/>
</dbReference>
<sequence length="233" mass="26666">MSLKVITGNIFTTNCQTIVNTINCVGVMGAGIALECRLRYPDMHERYIELCDKNQIDIGKLWIYKSSEKWILNFPTKKHWKFPSKKEYLHSGLKKFVSTYKERGIVSIAFPLLGADKGGIPQEESLSIIQHYLEPLDIEIEVYRYSSSANDDLYEATKKWLLTQDVEYISQSTKLRKDYVAKVLNAMQSQDIRQLNQLGRVKGIGIKTLEKIFNFAQGSLNSDSIMVSQQTLL</sequence>
<proteinExistence type="predicted"/>
<dbReference type="InterPro" id="IPR002589">
    <property type="entry name" value="Macro_dom"/>
</dbReference>
<feature type="domain" description="Macro" evidence="2">
    <location>
        <begin position="1"/>
        <end position="161"/>
    </location>
</feature>
<protein>
    <submittedName>
        <fullName evidence="3">Macro domain-containing protein</fullName>
    </submittedName>
</protein>
<evidence type="ECO:0000256" key="1">
    <source>
        <dbReference type="ARBA" id="ARBA00035885"/>
    </source>
</evidence>
<reference evidence="3 4" key="1">
    <citation type="submission" date="2023-08" db="EMBL/GenBank/DDBJ databases">
        <title>New molecular markers tilS and rpoB for phylogenetic and monitoring studies of the genus Thiothrix biodiversity.</title>
        <authorList>
            <person name="Ravin N.V."/>
            <person name="Smolyakov D."/>
            <person name="Markov N.D."/>
            <person name="Beletsky A.V."/>
            <person name="Mardanov A.V."/>
            <person name="Rudenko T.S."/>
            <person name="Grabovich M.Y."/>
        </authorList>
    </citation>
    <scope>NUCLEOTIDE SEQUENCE [LARGE SCALE GENOMIC DNA]</scope>
    <source>
        <strain evidence="3 4">MK1</strain>
    </source>
</reference>
<dbReference type="InterPro" id="IPR050892">
    <property type="entry name" value="ADP-ribose_metab_enzymes"/>
</dbReference>
<evidence type="ECO:0000259" key="2">
    <source>
        <dbReference type="PROSITE" id="PS51154"/>
    </source>
</evidence>
<dbReference type="SMART" id="SM00506">
    <property type="entry name" value="A1pp"/>
    <property type="match status" value="1"/>
</dbReference>
<gene>
    <name evidence="3" type="ORF">RCF98_17130</name>
</gene>
<dbReference type="PROSITE" id="PS51154">
    <property type="entry name" value="MACRO"/>
    <property type="match status" value="1"/>
</dbReference>
<evidence type="ECO:0000313" key="3">
    <source>
        <dbReference type="EMBL" id="WML90678.1"/>
    </source>
</evidence>
<comment type="catalytic activity">
    <reaction evidence="1">
        <text>an N-(ADP-alpha-D-ribosyl)-thymidine in DNA + H2O = a thymidine in DNA + ADP-D-ribose</text>
        <dbReference type="Rhea" id="RHEA:71655"/>
        <dbReference type="Rhea" id="RHEA-COMP:13556"/>
        <dbReference type="Rhea" id="RHEA-COMP:18051"/>
        <dbReference type="ChEBI" id="CHEBI:15377"/>
        <dbReference type="ChEBI" id="CHEBI:57967"/>
        <dbReference type="ChEBI" id="CHEBI:137386"/>
        <dbReference type="ChEBI" id="CHEBI:191199"/>
    </reaction>
    <physiologicalReaction direction="left-to-right" evidence="1">
        <dbReference type="Rhea" id="RHEA:71656"/>
    </physiologicalReaction>
</comment>
<dbReference type="Proteomes" id="UP001236657">
    <property type="component" value="Chromosome"/>
</dbReference>
<dbReference type="PANTHER" id="PTHR12521">
    <property type="entry name" value="PROTEIN C6ORF130"/>
    <property type="match status" value="1"/>
</dbReference>
<keyword evidence="4" id="KW-1185">Reference proteome</keyword>
<dbReference type="Pfam" id="PF01661">
    <property type="entry name" value="Macro"/>
    <property type="match status" value="1"/>
</dbReference>
<name>A0ABY9MQ42_9GAMM</name>
<dbReference type="InterPro" id="IPR043472">
    <property type="entry name" value="Macro_dom-like"/>
</dbReference>
<evidence type="ECO:0000313" key="4">
    <source>
        <dbReference type="Proteomes" id="UP001236657"/>
    </source>
</evidence>
<dbReference type="RefSeq" id="WP_051543455.1">
    <property type="nucleotide sequence ID" value="NZ_CP133218.1"/>
</dbReference>
<dbReference type="PANTHER" id="PTHR12521:SF0">
    <property type="entry name" value="ADP-RIBOSE GLYCOHYDROLASE OARD1"/>
    <property type="match status" value="1"/>
</dbReference>
<accession>A0ABY9MQ42</accession>
<dbReference type="Gene3D" id="3.40.220.10">
    <property type="entry name" value="Leucine Aminopeptidase, subunit E, domain 1"/>
    <property type="match status" value="1"/>
</dbReference>
<organism evidence="3 4">
    <name type="scientific">Thiothrix lacustris</name>
    <dbReference type="NCBI Taxonomy" id="525917"/>
    <lineage>
        <taxon>Bacteria</taxon>
        <taxon>Pseudomonadati</taxon>
        <taxon>Pseudomonadota</taxon>
        <taxon>Gammaproteobacteria</taxon>
        <taxon>Thiotrichales</taxon>
        <taxon>Thiotrichaceae</taxon>
        <taxon>Thiothrix</taxon>
    </lineage>
</organism>